<dbReference type="AlphaFoldDB" id="A3MWR3"/>
<proteinExistence type="predicted"/>
<organism evidence="1 2">
    <name type="scientific">Pyrobaculum calidifontis (strain DSM 21063 / JCM 11548 / VA1)</name>
    <dbReference type="NCBI Taxonomy" id="410359"/>
    <lineage>
        <taxon>Archaea</taxon>
        <taxon>Thermoproteota</taxon>
        <taxon>Thermoprotei</taxon>
        <taxon>Thermoproteales</taxon>
        <taxon>Thermoproteaceae</taxon>
        <taxon>Pyrobaculum</taxon>
    </lineage>
</organism>
<gene>
    <name evidence="1" type="ordered locus">Pcal_1663</name>
</gene>
<evidence type="ECO:0000313" key="2">
    <source>
        <dbReference type="Proteomes" id="UP000001431"/>
    </source>
</evidence>
<dbReference type="KEGG" id="pcl:Pcal_1663"/>
<keyword evidence="2" id="KW-1185">Reference proteome</keyword>
<reference evidence="1" key="1">
    <citation type="submission" date="2007-02" db="EMBL/GenBank/DDBJ databases">
        <title>Complete sequence of Pyrobaculum calidifontis JCM 11548.</title>
        <authorList>
            <consortium name="US DOE Joint Genome Institute"/>
            <person name="Copeland A."/>
            <person name="Lucas S."/>
            <person name="Lapidus A."/>
            <person name="Barry K."/>
            <person name="Glavina del Rio T."/>
            <person name="Dalin E."/>
            <person name="Tice H."/>
            <person name="Pitluck S."/>
            <person name="Chain P."/>
            <person name="Malfatti S."/>
            <person name="Shin M."/>
            <person name="Vergez L."/>
            <person name="Schmutz J."/>
            <person name="Larimer F."/>
            <person name="Land M."/>
            <person name="Hauser L."/>
            <person name="Kyrpides N."/>
            <person name="Mikhailova N."/>
            <person name="Cozen A.E."/>
            <person name="Fitz-Gibbon S.T."/>
            <person name="House C.H."/>
            <person name="Saltikov C."/>
            <person name="Lowe T.M."/>
            <person name="Richardson P."/>
        </authorList>
    </citation>
    <scope>NUCLEOTIDE SEQUENCE [LARGE SCALE GENOMIC DNA]</scope>
    <source>
        <strain evidence="1">JCM 11548</strain>
    </source>
</reference>
<name>A3MWR3_PYRCJ</name>
<accession>A3MWR3</accession>
<dbReference type="eggNOG" id="arCOG07439">
    <property type="taxonomic scope" value="Archaea"/>
</dbReference>
<sequence>MDIVGILRRGDPREIREALAEVHRQKSFSLADSEYFREELKNAARYHAYHIALMSVILPEVEVDEDSVTGLDYRLAKAFKEAAQRCQGLSIAVEDEFFKMVVEELDALLRSLCAQPSVNSV</sequence>
<dbReference type="Proteomes" id="UP000001431">
    <property type="component" value="Chromosome"/>
</dbReference>
<dbReference type="HOGENOM" id="CLU_1998829_0_0_2"/>
<evidence type="ECO:0000313" key="1">
    <source>
        <dbReference type="EMBL" id="ABO09080.1"/>
    </source>
</evidence>
<dbReference type="GeneID" id="4908987"/>
<dbReference type="OrthoDB" id="28623at2157"/>
<dbReference type="EMBL" id="CP000561">
    <property type="protein sequence ID" value="ABO09080.1"/>
    <property type="molecule type" value="Genomic_DNA"/>
</dbReference>
<dbReference type="RefSeq" id="WP_011850339.1">
    <property type="nucleotide sequence ID" value="NC_009073.1"/>
</dbReference>
<protein>
    <submittedName>
        <fullName evidence="1">Uncharacterized protein</fullName>
    </submittedName>
</protein>